<dbReference type="AlphaFoldDB" id="A0A9E7HMN6"/>
<evidence type="ECO:0000313" key="3">
    <source>
        <dbReference type="EMBL" id="URE32987.1"/>
    </source>
</evidence>
<dbReference type="GO" id="GO:0030246">
    <property type="term" value="F:carbohydrate binding"/>
    <property type="evidence" value="ECO:0007669"/>
    <property type="project" value="UniProtKB-KW"/>
</dbReference>
<dbReference type="InterPro" id="IPR001229">
    <property type="entry name" value="Jacalin-like_lectin_dom"/>
</dbReference>
<name>A0A9E7HMN6_9LILI</name>
<evidence type="ECO:0000259" key="2">
    <source>
        <dbReference type="PROSITE" id="PS51752"/>
    </source>
</evidence>
<dbReference type="Pfam" id="PF01419">
    <property type="entry name" value="Jacalin"/>
    <property type="match status" value="3"/>
</dbReference>
<dbReference type="Gene3D" id="2.100.10.30">
    <property type="entry name" value="Jacalin-like lectin domain"/>
    <property type="match status" value="5"/>
</dbReference>
<dbReference type="PROSITE" id="PS51752">
    <property type="entry name" value="JACALIN_LECTIN"/>
    <property type="match status" value="1"/>
</dbReference>
<sequence>MVRARESYRYLASNVINTAAHARGWGVRKCPCNTESRWIMEPADKISGISVGAASCVNSIKITFEKDGTTRITLMQDEYLTSVSGYTNVVGNGSSTMSNFTSLAWKIKPTASNQIKTAAHARGGVRKCPCDTESRWAMEPADKITGISVGAASCVNSIKITFDIDGTSRASNVINTAAHARGWGVRKCPCNTESRWIMEPADKISGISVGAASCVNSIKITFEKDGTTRASNQIKTAAHARGGVRKCPCDTESRWAMEPADKITGISVGAASCVNSIKITFDIDGTSRASNVINTAAHARGWGVRKCPCNTESRWIMEPADKISGISVGAASCVNSIKITFEKDGTTRITLMQDEYLTSVSGLPTRSRRPRMLEGVRKCPCDTESRWAMEPADKITGISVGAASCVNSIKITFDIDGTSRASNVINTAAHARGWGVRKCPCNTESRWIMEPADKISGISVGAASCVNSIKITFEKDGTTRITLIQDEYLTSVSGYDRHICSDLPCITQLMFGTNLGRTYGPYGGFQPDQDGRACSRGVRKCPCDTESRWAMEPADKITGISVGAASCVNSIKITFDIDGTSRASNVINTAAHARGWGVRKCPCNTESRWIMEPADKISGISVGAASCVNSIKITFEKDGTTRITLMQDEYLTSVSGYVRHICSDLPCISQLMFGTNLGRTYGPYGGGGGTFSKLPTRSRRPRMLEGVRKCPCDTESRWAMEPADKITGISVGAASCVNSIKITFDIDGTSRASNVINTAAHARGWGVRKCPCNTESRWIMEPADKISGISVGAASCVNSIKITFEKDGTTRITLMQDEYLTSVSGYVRHICSDLPCISQLMFGTNLGRTYGPYGGGGGTFFEVNVEHDDIKGFFGYATTEHLTVFGVYAMLP</sequence>
<organism evidence="3 4">
    <name type="scientific">Musa troglodytarum</name>
    <name type="common">fe'i banana</name>
    <dbReference type="NCBI Taxonomy" id="320322"/>
    <lineage>
        <taxon>Eukaryota</taxon>
        <taxon>Viridiplantae</taxon>
        <taxon>Streptophyta</taxon>
        <taxon>Embryophyta</taxon>
        <taxon>Tracheophyta</taxon>
        <taxon>Spermatophyta</taxon>
        <taxon>Magnoliopsida</taxon>
        <taxon>Liliopsida</taxon>
        <taxon>Zingiberales</taxon>
        <taxon>Musaceae</taxon>
        <taxon>Musa</taxon>
    </lineage>
</organism>
<accession>A0A9E7HMN6</accession>
<dbReference type="PANTHER" id="PTHR46506">
    <property type="entry name" value="OS05G0143600 PROTEIN"/>
    <property type="match status" value="1"/>
</dbReference>
<evidence type="ECO:0000313" key="4">
    <source>
        <dbReference type="Proteomes" id="UP001055439"/>
    </source>
</evidence>
<dbReference type="SUPFAM" id="SSF51101">
    <property type="entry name" value="Mannose-binding lectins"/>
    <property type="match status" value="4"/>
</dbReference>
<proteinExistence type="predicted"/>
<reference evidence="3" key="1">
    <citation type="submission" date="2022-05" db="EMBL/GenBank/DDBJ databases">
        <title>The Musa troglodytarum L. genome provides insights into the mechanism of non-climacteric behaviour and enrichment of carotenoids.</title>
        <authorList>
            <person name="Wang J."/>
        </authorList>
    </citation>
    <scope>NUCLEOTIDE SEQUENCE</scope>
    <source>
        <tissue evidence="3">Leaf</tissue>
    </source>
</reference>
<dbReference type="EMBL" id="CP097510">
    <property type="protein sequence ID" value="URE32987.1"/>
    <property type="molecule type" value="Genomic_DNA"/>
</dbReference>
<feature type="domain" description="Jacalin-type lectin" evidence="2">
    <location>
        <begin position="759"/>
        <end position="891"/>
    </location>
</feature>
<keyword evidence="4" id="KW-1185">Reference proteome</keyword>
<protein>
    <recommendedName>
        <fullName evidence="2">Jacalin-type lectin domain-containing protein</fullName>
    </recommendedName>
</protein>
<keyword evidence="1" id="KW-0430">Lectin</keyword>
<dbReference type="Proteomes" id="UP001055439">
    <property type="component" value="Chromosome 8"/>
</dbReference>
<evidence type="ECO:0000256" key="1">
    <source>
        <dbReference type="ARBA" id="ARBA00022734"/>
    </source>
</evidence>
<dbReference type="SMART" id="SM00915">
    <property type="entry name" value="Jacalin"/>
    <property type="match status" value="3"/>
</dbReference>
<dbReference type="InterPro" id="IPR036404">
    <property type="entry name" value="Jacalin-like_lectin_dom_sf"/>
</dbReference>
<gene>
    <name evidence="3" type="ORF">MUK42_13474</name>
</gene>